<keyword evidence="1" id="KW-0472">Membrane</keyword>
<keyword evidence="1" id="KW-1133">Transmembrane helix</keyword>
<protein>
    <submittedName>
        <fullName evidence="2">Uncharacterized protein</fullName>
    </submittedName>
</protein>
<dbReference type="AlphaFoldDB" id="A0A645EL37"/>
<comment type="caution">
    <text evidence="2">The sequence shown here is derived from an EMBL/GenBank/DDBJ whole genome shotgun (WGS) entry which is preliminary data.</text>
</comment>
<organism evidence="2">
    <name type="scientific">bioreactor metagenome</name>
    <dbReference type="NCBI Taxonomy" id="1076179"/>
    <lineage>
        <taxon>unclassified sequences</taxon>
        <taxon>metagenomes</taxon>
        <taxon>ecological metagenomes</taxon>
    </lineage>
</organism>
<reference evidence="2" key="1">
    <citation type="submission" date="2019-08" db="EMBL/GenBank/DDBJ databases">
        <authorList>
            <person name="Kucharzyk K."/>
            <person name="Murdoch R.W."/>
            <person name="Higgins S."/>
            <person name="Loffler F."/>
        </authorList>
    </citation>
    <scope>NUCLEOTIDE SEQUENCE</scope>
</reference>
<feature type="transmembrane region" description="Helical" evidence="1">
    <location>
        <begin position="20"/>
        <end position="39"/>
    </location>
</feature>
<proteinExistence type="predicted"/>
<name>A0A645EL37_9ZZZZ</name>
<gene>
    <name evidence="2" type="ORF">SDC9_148469</name>
</gene>
<evidence type="ECO:0000256" key="1">
    <source>
        <dbReference type="SAM" id="Phobius"/>
    </source>
</evidence>
<evidence type="ECO:0000313" key="2">
    <source>
        <dbReference type="EMBL" id="MPN01263.1"/>
    </source>
</evidence>
<feature type="transmembrane region" description="Helical" evidence="1">
    <location>
        <begin position="51"/>
        <end position="70"/>
    </location>
</feature>
<dbReference type="EMBL" id="VSSQ01047285">
    <property type="protein sequence ID" value="MPN01263.1"/>
    <property type="molecule type" value="Genomic_DNA"/>
</dbReference>
<keyword evidence="1" id="KW-0812">Transmembrane</keyword>
<accession>A0A645EL37</accession>
<sequence>MLVVCNVFFIPFEGSLTLRYTIFGLILPLLALSYLVLKAKYPKDYHQASSLSKFIMFTGLFYTFIVYYLLAKTYGITMFNTFAVQ</sequence>